<reference evidence="2" key="1">
    <citation type="submission" date="2017-09" db="EMBL/GenBank/DDBJ databases">
        <title>Depth-based differentiation of microbial function through sediment-hosted aquifers and enrichment of novel symbionts in the deep terrestrial subsurface.</title>
        <authorList>
            <person name="Probst A.J."/>
            <person name="Ladd B."/>
            <person name="Jarett J.K."/>
            <person name="Geller-Mcgrath D.E."/>
            <person name="Sieber C.M.K."/>
            <person name="Emerson J.B."/>
            <person name="Anantharaman K."/>
            <person name="Thomas B.C."/>
            <person name="Malmstrom R."/>
            <person name="Stieglmeier M."/>
            <person name="Klingl A."/>
            <person name="Woyke T."/>
            <person name="Ryan C.M."/>
            <person name="Banfield J.F."/>
        </authorList>
    </citation>
    <scope>NUCLEOTIDE SEQUENCE [LARGE SCALE GENOMIC DNA]</scope>
</reference>
<gene>
    <name evidence="1" type="ORF">COU88_00920</name>
</gene>
<dbReference type="AlphaFoldDB" id="A0A2M8KTC0"/>
<dbReference type="InterPro" id="IPR029063">
    <property type="entry name" value="SAM-dependent_MTases_sf"/>
</dbReference>
<comment type="caution">
    <text evidence="1">The sequence shown here is derived from an EMBL/GenBank/DDBJ whole genome shotgun (WGS) entry which is preliminary data.</text>
</comment>
<dbReference type="EMBL" id="PFED01000039">
    <property type="protein sequence ID" value="PJE63184.1"/>
    <property type="molecule type" value="Genomic_DNA"/>
</dbReference>
<evidence type="ECO:0000313" key="2">
    <source>
        <dbReference type="Proteomes" id="UP000229554"/>
    </source>
</evidence>
<accession>A0A2M8KTC0</accession>
<dbReference type="Proteomes" id="UP000229554">
    <property type="component" value="Unassembled WGS sequence"/>
</dbReference>
<name>A0A2M8KTC0_9BACT</name>
<dbReference type="SUPFAM" id="SSF53335">
    <property type="entry name" value="S-adenosyl-L-methionine-dependent methyltransferases"/>
    <property type="match status" value="1"/>
</dbReference>
<sequence>MFHPLQIDRRDIGGTVAVIGPESNFFDRALLCSPPFFDRLDRRVDKCLISDNDLSCRFNWLVRGNRLFREHVDIRRCFDIERGDRVRFVFTDFLNACTQVAVPSFDIILCLRQYDLSSLLSAYSQLILRVLKPTGQFIVTGGISESIPSGYFIDRIEPIHESYFSRYKGEHIGAVLKVLK</sequence>
<protein>
    <submittedName>
        <fullName evidence="1">Uncharacterized protein</fullName>
    </submittedName>
</protein>
<proteinExistence type="predicted"/>
<organism evidence="1 2">
    <name type="scientific">Candidatus Roizmanbacteria bacterium CG10_big_fil_rev_8_21_14_0_10_39_6</name>
    <dbReference type="NCBI Taxonomy" id="1974853"/>
    <lineage>
        <taxon>Bacteria</taxon>
        <taxon>Candidatus Roizmaniibacteriota</taxon>
    </lineage>
</organism>
<evidence type="ECO:0000313" key="1">
    <source>
        <dbReference type="EMBL" id="PJE63184.1"/>
    </source>
</evidence>